<sequence>MDEKSKEKRQKYNVLTLCLALTLLSFAIVCQINFESNNLQALENQSTEDLVAMVRNLNDYRARLNDELAQLERSQSALSATATLEKQLQTSRIFAGELPLTGPGVSVTITADYDVYSMDIIDIANELKVSGAEAVAVNNHRLTAKSHITHETDQEDQLFLSLDGERLLTPIVITAIGDPATLEKGLIFTGGIIDNLNTLYSIYPIVRQEEQVTIPAAPAPATPSYMKSTASTV</sequence>
<gene>
    <name evidence="4" type="ORF">IAB00_07465</name>
</gene>
<dbReference type="Pfam" id="PF05949">
    <property type="entry name" value="DUF881"/>
    <property type="match status" value="1"/>
</dbReference>
<evidence type="ECO:0000313" key="5">
    <source>
        <dbReference type="Proteomes" id="UP000824124"/>
    </source>
</evidence>
<name>A0A9D1HKV6_9FIRM</name>
<reference evidence="4" key="1">
    <citation type="submission" date="2020-10" db="EMBL/GenBank/DDBJ databases">
        <authorList>
            <person name="Gilroy R."/>
        </authorList>
    </citation>
    <scope>NUCLEOTIDE SEQUENCE</scope>
    <source>
        <strain evidence="4">2830</strain>
    </source>
</reference>
<keyword evidence="3" id="KW-0812">Transmembrane</keyword>
<dbReference type="AlphaFoldDB" id="A0A9D1HKV6"/>
<dbReference type="PANTHER" id="PTHR37313:SF2">
    <property type="entry name" value="UPF0749 PROTEIN YLXX"/>
    <property type="match status" value="1"/>
</dbReference>
<feature type="coiled-coil region" evidence="2">
    <location>
        <begin position="54"/>
        <end position="81"/>
    </location>
</feature>
<comment type="similarity">
    <text evidence="1">Belongs to the UPF0749 family.</text>
</comment>
<evidence type="ECO:0000256" key="2">
    <source>
        <dbReference type="SAM" id="Coils"/>
    </source>
</evidence>
<dbReference type="PANTHER" id="PTHR37313">
    <property type="entry name" value="UPF0749 PROTEIN RV1825"/>
    <property type="match status" value="1"/>
</dbReference>
<keyword evidence="3" id="KW-1133">Transmembrane helix</keyword>
<feature type="transmembrane region" description="Helical" evidence="3">
    <location>
        <begin position="12"/>
        <end position="34"/>
    </location>
</feature>
<dbReference type="InterPro" id="IPR010273">
    <property type="entry name" value="DUF881"/>
</dbReference>
<organism evidence="4 5">
    <name type="scientific">Candidatus Avidehalobacter gallistercoris</name>
    <dbReference type="NCBI Taxonomy" id="2840694"/>
    <lineage>
        <taxon>Bacteria</taxon>
        <taxon>Bacillati</taxon>
        <taxon>Bacillota</taxon>
        <taxon>Clostridia</taxon>
        <taxon>Eubacteriales</taxon>
        <taxon>Peptococcaceae</taxon>
        <taxon>Peptococcaceae incertae sedis</taxon>
        <taxon>Candidatus Avidehalobacter</taxon>
    </lineage>
</organism>
<proteinExistence type="inferred from homology"/>
<keyword evidence="3" id="KW-0472">Membrane</keyword>
<dbReference type="EMBL" id="DVMH01000038">
    <property type="protein sequence ID" value="HIU11052.1"/>
    <property type="molecule type" value="Genomic_DNA"/>
</dbReference>
<accession>A0A9D1HKV6</accession>
<evidence type="ECO:0000256" key="3">
    <source>
        <dbReference type="SAM" id="Phobius"/>
    </source>
</evidence>
<evidence type="ECO:0000256" key="1">
    <source>
        <dbReference type="ARBA" id="ARBA00009108"/>
    </source>
</evidence>
<comment type="caution">
    <text evidence="4">The sequence shown here is derived from an EMBL/GenBank/DDBJ whole genome shotgun (WGS) entry which is preliminary data.</text>
</comment>
<keyword evidence="2" id="KW-0175">Coiled coil</keyword>
<evidence type="ECO:0000313" key="4">
    <source>
        <dbReference type="EMBL" id="HIU11052.1"/>
    </source>
</evidence>
<dbReference type="Gene3D" id="3.30.70.1880">
    <property type="entry name" value="Protein of unknown function DUF881"/>
    <property type="match status" value="1"/>
</dbReference>
<reference evidence="4" key="2">
    <citation type="journal article" date="2021" name="PeerJ">
        <title>Extensive microbial diversity within the chicken gut microbiome revealed by metagenomics and culture.</title>
        <authorList>
            <person name="Gilroy R."/>
            <person name="Ravi A."/>
            <person name="Getino M."/>
            <person name="Pursley I."/>
            <person name="Horton D.L."/>
            <person name="Alikhan N.F."/>
            <person name="Baker D."/>
            <person name="Gharbi K."/>
            <person name="Hall N."/>
            <person name="Watson M."/>
            <person name="Adriaenssens E.M."/>
            <person name="Foster-Nyarko E."/>
            <person name="Jarju S."/>
            <person name="Secka A."/>
            <person name="Antonio M."/>
            <person name="Oren A."/>
            <person name="Chaudhuri R.R."/>
            <person name="La Ragione R."/>
            <person name="Hildebrand F."/>
            <person name="Pallen M.J."/>
        </authorList>
    </citation>
    <scope>NUCLEOTIDE SEQUENCE</scope>
    <source>
        <strain evidence="4">2830</strain>
    </source>
</reference>
<dbReference type="Proteomes" id="UP000824124">
    <property type="component" value="Unassembled WGS sequence"/>
</dbReference>
<protein>
    <submittedName>
        <fullName evidence="4">DUF881 domain-containing protein</fullName>
    </submittedName>
</protein>